<reference evidence="4" key="2">
    <citation type="submission" date="2015-01" db="EMBL/GenBank/DDBJ databases">
        <title>Evolutionary Origins and Diversification of the Mycorrhizal Mutualists.</title>
        <authorList>
            <consortium name="DOE Joint Genome Institute"/>
            <consortium name="Mycorrhizal Genomics Consortium"/>
            <person name="Kohler A."/>
            <person name="Kuo A."/>
            <person name="Nagy L.G."/>
            <person name="Floudas D."/>
            <person name="Copeland A."/>
            <person name="Barry K.W."/>
            <person name="Cichocki N."/>
            <person name="Veneault-Fourrey C."/>
            <person name="LaButti K."/>
            <person name="Lindquist E.A."/>
            <person name="Lipzen A."/>
            <person name="Lundell T."/>
            <person name="Morin E."/>
            <person name="Murat C."/>
            <person name="Riley R."/>
            <person name="Ohm R."/>
            <person name="Sun H."/>
            <person name="Tunlid A."/>
            <person name="Henrissat B."/>
            <person name="Grigoriev I.V."/>
            <person name="Hibbett D.S."/>
            <person name="Martin F."/>
        </authorList>
    </citation>
    <scope>NUCLEOTIDE SEQUENCE [LARGE SCALE GENOMIC DNA]</scope>
    <source>
        <strain evidence="4">LaAM-08-1</strain>
    </source>
</reference>
<feature type="compositionally biased region" description="Basic and acidic residues" evidence="1">
    <location>
        <begin position="21"/>
        <end position="32"/>
    </location>
</feature>
<dbReference type="InterPro" id="IPR001192">
    <property type="entry name" value="PI-PLC_fam"/>
</dbReference>
<evidence type="ECO:0000256" key="1">
    <source>
        <dbReference type="SAM" id="MobiDB-lite"/>
    </source>
</evidence>
<dbReference type="Pfam" id="PF00387">
    <property type="entry name" value="PI-PLC-Y"/>
    <property type="match status" value="1"/>
</dbReference>
<dbReference type="PRINTS" id="PR00390">
    <property type="entry name" value="PHPHLIPASEC"/>
</dbReference>
<dbReference type="SUPFAM" id="SSF51695">
    <property type="entry name" value="PLC-like phosphodiesterases"/>
    <property type="match status" value="1"/>
</dbReference>
<feature type="compositionally biased region" description="Polar residues" evidence="1">
    <location>
        <begin position="1"/>
        <end position="13"/>
    </location>
</feature>
<dbReference type="Gene3D" id="3.20.20.190">
    <property type="entry name" value="Phosphatidylinositol (PI) phosphodiesterase"/>
    <property type="match status" value="1"/>
</dbReference>
<accession>A0A0C9WJJ1</accession>
<dbReference type="GO" id="GO:0004435">
    <property type="term" value="F:phosphatidylinositol-4,5-bisphosphate phospholipase C activity"/>
    <property type="evidence" value="ECO:0007669"/>
    <property type="project" value="InterPro"/>
</dbReference>
<dbReference type="STRING" id="1095629.A0A0C9WJJ1"/>
<gene>
    <name evidence="3" type="ORF">K443DRAFT_683472</name>
</gene>
<protein>
    <submittedName>
        <fullName evidence="3">Unplaced genomic scaffold K443scaffold_243, whole genome shotgun sequence</fullName>
    </submittedName>
</protein>
<reference evidence="3 4" key="1">
    <citation type="submission" date="2014-04" db="EMBL/GenBank/DDBJ databases">
        <authorList>
            <consortium name="DOE Joint Genome Institute"/>
            <person name="Kuo A."/>
            <person name="Kohler A."/>
            <person name="Nagy L.G."/>
            <person name="Floudas D."/>
            <person name="Copeland A."/>
            <person name="Barry K.W."/>
            <person name="Cichocki N."/>
            <person name="Veneault-Fourrey C."/>
            <person name="LaButti K."/>
            <person name="Lindquist E.A."/>
            <person name="Lipzen A."/>
            <person name="Lundell T."/>
            <person name="Morin E."/>
            <person name="Murat C."/>
            <person name="Sun H."/>
            <person name="Tunlid A."/>
            <person name="Henrissat B."/>
            <person name="Grigoriev I.V."/>
            <person name="Hibbett D.S."/>
            <person name="Martin F."/>
            <person name="Nordberg H.P."/>
            <person name="Cantor M.N."/>
            <person name="Hua S.X."/>
        </authorList>
    </citation>
    <scope>NUCLEOTIDE SEQUENCE [LARGE SCALE GENOMIC DNA]</scope>
    <source>
        <strain evidence="3 4">LaAM-08-1</strain>
    </source>
</reference>
<feature type="domain" description="PI-PLC Y-box" evidence="2">
    <location>
        <begin position="39"/>
        <end position="77"/>
    </location>
</feature>
<name>A0A0C9WJJ1_9AGAR</name>
<feature type="non-terminal residue" evidence="3">
    <location>
        <position position="77"/>
    </location>
</feature>
<dbReference type="AlphaFoldDB" id="A0A0C9WJJ1"/>
<dbReference type="OrthoDB" id="269822at2759"/>
<evidence type="ECO:0000313" key="3">
    <source>
        <dbReference type="EMBL" id="KIJ94784.1"/>
    </source>
</evidence>
<dbReference type="InterPro" id="IPR017946">
    <property type="entry name" value="PLC-like_Pdiesterase_TIM-brl"/>
</dbReference>
<sequence length="77" mass="8933">MGTNVLMNETRSQLKAKEKRKVADFGRGRESQRPSNQRRVYPRGTRIQSSNFAPEVYWRSGTQVASLNWPRYDAGMQ</sequence>
<dbReference type="InterPro" id="IPR001711">
    <property type="entry name" value="PLipase_C_Pinositol-sp_Y"/>
</dbReference>
<proteinExistence type="predicted"/>
<dbReference type="SMART" id="SM00149">
    <property type="entry name" value="PLCYc"/>
    <property type="match status" value="1"/>
</dbReference>
<dbReference type="Proteomes" id="UP000054477">
    <property type="component" value="Unassembled WGS sequence"/>
</dbReference>
<dbReference type="PROSITE" id="PS50008">
    <property type="entry name" value="PIPLC_Y_DOMAIN"/>
    <property type="match status" value="1"/>
</dbReference>
<dbReference type="EMBL" id="KN838778">
    <property type="protein sequence ID" value="KIJ94784.1"/>
    <property type="molecule type" value="Genomic_DNA"/>
</dbReference>
<dbReference type="HOGENOM" id="CLU_2644680_0_0_1"/>
<dbReference type="GO" id="GO:0035556">
    <property type="term" value="P:intracellular signal transduction"/>
    <property type="evidence" value="ECO:0007669"/>
    <property type="project" value="InterPro"/>
</dbReference>
<dbReference type="GO" id="GO:0006629">
    <property type="term" value="P:lipid metabolic process"/>
    <property type="evidence" value="ECO:0007669"/>
    <property type="project" value="InterPro"/>
</dbReference>
<organism evidence="3 4">
    <name type="scientific">Laccaria amethystina LaAM-08-1</name>
    <dbReference type="NCBI Taxonomy" id="1095629"/>
    <lineage>
        <taxon>Eukaryota</taxon>
        <taxon>Fungi</taxon>
        <taxon>Dikarya</taxon>
        <taxon>Basidiomycota</taxon>
        <taxon>Agaricomycotina</taxon>
        <taxon>Agaricomycetes</taxon>
        <taxon>Agaricomycetidae</taxon>
        <taxon>Agaricales</taxon>
        <taxon>Agaricineae</taxon>
        <taxon>Hydnangiaceae</taxon>
        <taxon>Laccaria</taxon>
    </lineage>
</organism>
<feature type="region of interest" description="Disordered" evidence="1">
    <location>
        <begin position="1"/>
        <end position="46"/>
    </location>
</feature>
<keyword evidence="4" id="KW-1185">Reference proteome</keyword>
<evidence type="ECO:0000259" key="2">
    <source>
        <dbReference type="PROSITE" id="PS50008"/>
    </source>
</evidence>
<evidence type="ECO:0000313" key="4">
    <source>
        <dbReference type="Proteomes" id="UP000054477"/>
    </source>
</evidence>